<proteinExistence type="predicted"/>
<dbReference type="Pfam" id="PF07690">
    <property type="entry name" value="MFS_1"/>
    <property type="match status" value="1"/>
</dbReference>
<dbReference type="Proteomes" id="UP000036947">
    <property type="component" value="Unassembled WGS sequence"/>
</dbReference>
<dbReference type="STRING" id="1163406.A0A0L0MWW6"/>
<dbReference type="Gene3D" id="1.20.1250.20">
    <property type="entry name" value="MFS general substrate transporter like domains"/>
    <property type="match status" value="1"/>
</dbReference>
<organism evidence="4 5">
    <name type="scientific">Tolypocladium ophioglossoides (strain CBS 100239)</name>
    <name type="common">Snaketongue truffleclub</name>
    <name type="synonym">Elaphocordyceps ophioglossoides</name>
    <dbReference type="NCBI Taxonomy" id="1163406"/>
    <lineage>
        <taxon>Eukaryota</taxon>
        <taxon>Fungi</taxon>
        <taxon>Dikarya</taxon>
        <taxon>Ascomycota</taxon>
        <taxon>Pezizomycotina</taxon>
        <taxon>Sordariomycetes</taxon>
        <taxon>Hypocreomycetidae</taxon>
        <taxon>Hypocreales</taxon>
        <taxon>Ophiocordycipitaceae</taxon>
        <taxon>Tolypocladium</taxon>
    </lineage>
</organism>
<reference evidence="4 5" key="1">
    <citation type="journal article" date="2015" name="BMC Genomics">
        <title>The genome of the truffle-parasite Tolypocladium ophioglossoides and the evolution of antifungal peptaibiotics.</title>
        <authorList>
            <person name="Quandt C.A."/>
            <person name="Bushley K.E."/>
            <person name="Spatafora J.W."/>
        </authorList>
    </citation>
    <scope>NUCLEOTIDE SEQUENCE [LARGE SCALE GENOMIC DNA]</scope>
    <source>
        <strain evidence="4 5">CBS 100239</strain>
    </source>
</reference>
<evidence type="ECO:0000313" key="4">
    <source>
        <dbReference type="EMBL" id="KND86408.1"/>
    </source>
</evidence>
<comment type="subcellular location">
    <subcellularLocation>
        <location evidence="1">Membrane</location>
        <topology evidence="1">Multi-pass membrane protein</topology>
    </subcellularLocation>
</comment>
<dbReference type="InterPro" id="IPR052599">
    <property type="entry name" value="SLC43A_AATransporter"/>
</dbReference>
<dbReference type="GO" id="GO:0000329">
    <property type="term" value="C:fungal-type vacuole membrane"/>
    <property type="evidence" value="ECO:0007669"/>
    <property type="project" value="TreeGrafter"/>
</dbReference>
<dbReference type="PANTHER" id="PTHR20772">
    <property type="entry name" value="PROTEIN FMP42"/>
    <property type="match status" value="1"/>
</dbReference>
<dbReference type="GO" id="GO:0022857">
    <property type="term" value="F:transmembrane transporter activity"/>
    <property type="evidence" value="ECO:0007669"/>
    <property type="project" value="InterPro"/>
</dbReference>
<name>A0A0L0MWW6_TOLOC</name>
<feature type="transmembrane region" description="Helical" evidence="3">
    <location>
        <begin position="190"/>
        <end position="209"/>
    </location>
</feature>
<feature type="region of interest" description="Disordered" evidence="2">
    <location>
        <begin position="1"/>
        <end position="34"/>
    </location>
</feature>
<accession>A0A0L0MWW6</accession>
<evidence type="ECO:0000256" key="3">
    <source>
        <dbReference type="SAM" id="Phobius"/>
    </source>
</evidence>
<feature type="transmembrane region" description="Helical" evidence="3">
    <location>
        <begin position="163"/>
        <end position="184"/>
    </location>
</feature>
<evidence type="ECO:0000256" key="2">
    <source>
        <dbReference type="SAM" id="MobiDB-lite"/>
    </source>
</evidence>
<dbReference type="OrthoDB" id="4927637at2759"/>
<keyword evidence="3" id="KW-0472">Membrane</keyword>
<keyword evidence="5" id="KW-1185">Reference proteome</keyword>
<keyword evidence="3" id="KW-0812">Transmembrane</keyword>
<protein>
    <submittedName>
        <fullName evidence="4">Protein FMP42</fullName>
    </submittedName>
</protein>
<feature type="transmembrane region" description="Helical" evidence="3">
    <location>
        <begin position="353"/>
        <end position="373"/>
    </location>
</feature>
<feature type="transmembrane region" description="Helical" evidence="3">
    <location>
        <begin position="75"/>
        <end position="94"/>
    </location>
</feature>
<evidence type="ECO:0000256" key="1">
    <source>
        <dbReference type="ARBA" id="ARBA00004141"/>
    </source>
</evidence>
<dbReference type="InterPro" id="IPR036259">
    <property type="entry name" value="MFS_trans_sf"/>
</dbReference>
<evidence type="ECO:0000313" key="5">
    <source>
        <dbReference type="Proteomes" id="UP000036947"/>
    </source>
</evidence>
<keyword evidence="3" id="KW-1133">Transmembrane helix</keyword>
<dbReference type="AlphaFoldDB" id="A0A0L0MWW6"/>
<feature type="transmembrane region" description="Helical" evidence="3">
    <location>
        <begin position="131"/>
        <end position="151"/>
    </location>
</feature>
<feature type="transmembrane region" description="Helical" evidence="3">
    <location>
        <begin position="221"/>
        <end position="244"/>
    </location>
</feature>
<feature type="transmembrane region" description="Helical" evidence="3">
    <location>
        <begin position="256"/>
        <end position="274"/>
    </location>
</feature>
<feature type="compositionally biased region" description="Basic and acidic residues" evidence="2">
    <location>
        <begin position="8"/>
        <end position="22"/>
    </location>
</feature>
<comment type="caution">
    <text evidence="4">The sequence shown here is derived from an EMBL/GenBank/DDBJ whole genome shotgun (WGS) entry which is preliminary data.</text>
</comment>
<dbReference type="EMBL" id="LFRF01000058">
    <property type="protein sequence ID" value="KND86408.1"/>
    <property type="molecule type" value="Genomic_DNA"/>
</dbReference>
<dbReference type="PANTHER" id="PTHR20772:SF4">
    <property type="entry name" value="HYPOTHETICAL AMINO ACID TRANSPORTER (EUROFUNG)"/>
    <property type="match status" value="1"/>
</dbReference>
<dbReference type="SUPFAM" id="SSF103473">
    <property type="entry name" value="MFS general substrate transporter"/>
    <property type="match status" value="1"/>
</dbReference>
<gene>
    <name evidence="4" type="ORF">TOPH_08964</name>
</gene>
<sequence length="505" mass="55555">MSLAQHVTQDEGFDHNQPRQGDEQDSIANGQVPSATTVHVSGRAEWHRMSFAPAKSVYREDHIAAYKVSSIKRRATAILACWLSSGIVFGFAALKPVLVAEGVYRELCDFNTTASRYEHVSHETPCDAQDLALNFFFIVASVTANVASLLAGSALDRFGRRTCWVVACASLTLGSILMGASFAIPDMDGYLLANVLLSLGGTFIFVSSFQLANAFPKRSGMIVAMVTGAFDASAAVFLIYRMVFEATGGRFTLEKFFLGYTAVPAFIAIAEFAYMPRVSYHTLNELERKIDKAQDDSGDIHGSDQDISDTEELARIHGARADQRMAKLSQLKNITSDDEQRERRRRTKETRQAASGVWGVLHGYATVVVFVVFRPFYYSAISDYITKVFGFDTFGRIYGTLVCFSGITNLAQPALDALTHEVFLGNPIPVNIALAAGGLFLGTALTIFVAVMGRKFVDEEESWFGDSDEQERLLPGNQAIGYRKGSPYRALTDASYTSLREPVRW</sequence>
<feature type="transmembrane region" description="Helical" evidence="3">
    <location>
        <begin position="428"/>
        <end position="451"/>
    </location>
</feature>
<dbReference type="InterPro" id="IPR011701">
    <property type="entry name" value="MFS"/>
</dbReference>